<dbReference type="AlphaFoldDB" id="A0AA43TLQ0"/>
<proteinExistence type="predicted"/>
<reference evidence="1" key="1">
    <citation type="submission" date="2023-01" db="EMBL/GenBank/DDBJ databases">
        <title>Biogeochemical cycle of methane in antarctic sediments.</title>
        <authorList>
            <person name="Roldan D.M."/>
            <person name="Menes R.J."/>
        </authorList>
    </citation>
    <scope>NUCLEOTIDE SEQUENCE [LARGE SCALE GENOMIC DNA]</scope>
    <source>
        <strain evidence="1">K-2018 MAG008</strain>
    </source>
</reference>
<gene>
    <name evidence="1" type="ORF">PSU93_09480</name>
</gene>
<dbReference type="EMBL" id="JAQSDF010000027">
    <property type="protein sequence ID" value="MDI1231367.1"/>
    <property type="molecule type" value="Genomic_DNA"/>
</dbReference>
<organism evidence="1 2">
    <name type="scientific">Candidatus Methylobacter titanis</name>
    <dbReference type="NCBI Taxonomy" id="3053457"/>
    <lineage>
        <taxon>Bacteria</taxon>
        <taxon>Pseudomonadati</taxon>
        <taxon>Pseudomonadota</taxon>
        <taxon>Gammaproteobacteria</taxon>
        <taxon>Methylococcales</taxon>
        <taxon>Methylococcaceae</taxon>
        <taxon>Methylobacter</taxon>
    </lineage>
</organism>
<name>A0AA43TLQ0_9GAMM</name>
<evidence type="ECO:0000313" key="2">
    <source>
        <dbReference type="Proteomes" id="UP001160519"/>
    </source>
</evidence>
<dbReference type="Proteomes" id="UP001160519">
    <property type="component" value="Unassembled WGS sequence"/>
</dbReference>
<accession>A0AA43TLQ0</accession>
<evidence type="ECO:0000313" key="1">
    <source>
        <dbReference type="EMBL" id="MDI1231367.1"/>
    </source>
</evidence>
<protein>
    <submittedName>
        <fullName evidence="1">Uncharacterized protein</fullName>
    </submittedName>
</protein>
<comment type="caution">
    <text evidence="1">The sequence shown here is derived from an EMBL/GenBank/DDBJ whole genome shotgun (WGS) entry which is preliminary data.</text>
</comment>
<sequence>MTLIEMQITLCDGSEKNASGNLRKWLKKLETAGIIEIERVDDGKLTSNGSYCYTLANDLGPKAPIVRARNGDVFDPNSNAVIKRPEQ</sequence>
<keyword evidence="2" id="KW-1185">Reference proteome</keyword>